<gene>
    <name evidence="5" type="ORF">DENIS_3157</name>
</gene>
<dbReference type="Gene3D" id="3.40.50.1970">
    <property type="match status" value="1"/>
</dbReference>
<feature type="domain" description="Alcohol dehydrogenase iron-type/glycerol dehydrogenase GldA" evidence="3">
    <location>
        <begin position="7"/>
        <end position="176"/>
    </location>
</feature>
<reference evidence="6" key="1">
    <citation type="submission" date="2017-11" db="EMBL/GenBank/DDBJ databases">
        <authorList>
            <person name="Watanabe M."/>
            <person name="Kojima H."/>
        </authorList>
    </citation>
    <scope>NUCLEOTIDE SEQUENCE [LARGE SCALE GENOMIC DNA]</scope>
    <source>
        <strain evidence="6">Tokyo 01</strain>
    </source>
</reference>
<evidence type="ECO:0000259" key="3">
    <source>
        <dbReference type="Pfam" id="PF00465"/>
    </source>
</evidence>
<dbReference type="GO" id="GO:0004022">
    <property type="term" value="F:alcohol dehydrogenase (NAD+) activity"/>
    <property type="evidence" value="ECO:0007669"/>
    <property type="project" value="TreeGrafter"/>
</dbReference>
<dbReference type="PANTHER" id="PTHR11496">
    <property type="entry name" value="ALCOHOL DEHYDROGENASE"/>
    <property type="match status" value="1"/>
</dbReference>
<dbReference type="EMBL" id="BEXT01000001">
    <property type="protein sequence ID" value="GBC62188.1"/>
    <property type="molecule type" value="Genomic_DNA"/>
</dbReference>
<dbReference type="Pfam" id="PF00465">
    <property type="entry name" value="Fe-ADH"/>
    <property type="match status" value="1"/>
</dbReference>
<name>A0A401FYY1_9BACT</name>
<dbReference type="AlphaFoldDB" id="A0A401FYY1"/>
<dbReference type="InterPro" id="IPR001670">
    <property type="entry name" value="ADH_Fe/GldA"/>
</dbReference>
<dbReference type="SUPFAM" id="SSF56796">
    <property type="entry name" value="Dehydroquinate synthase-like"/>
    <property type="match status" value="1"/>
</dbReference>
<dbReference type="Gene3D" id="1.20.1090.10">
    <property type="entry name" value="Dehydroquinate synthase-like - alpha domain"/>
    <property type="match status" value="1"/>
</dbReference>
<proteinExistence type="inferred from homology"/>
<dbReference type="OrthoDB" id="9778433at2"/>
<keyword evidence="6" id="KW-1185">Reference proteome</keyword>
<dbReference type="FunFam" id="1.20.1090.10:FF:000001">
    <property type="entry name" value="Aldehyde-alcohol dehydrogenase"/>
    <property type="match status" value="1"/>
</dbReference>
<dbReference type="FunFam" id="3.40.50.1970:FF:000003">
    <property type="entry name" value="Alcohol dehydrogenase, iron-containing"/>
    <property type="match status" value="1"/>
</dbReference>
<dbReference type="InterPro" id="IPR039697">
    <property type="entry name" value="Alcohol_dehydrogenase_Fe"/>
</dbReference>
<dbReference type="PANTHER" id="PTHR11496:SF83">
    <property type="entry name" value="HYDROXYACID-OXOACID TRANSHYDROGENASE, MITOCHONDRIAL"/>
    <property type="match status" value="1"/>
</dbReference>
<dbReference type="InterPro" id="IPR034802">
    <property type="entry name" value="NADPH_BDH"/>
</dbReference>
<evidence type="ECO:0000259" key="4">
    <source>
        <dbReference type="Pfam" id="PF25137"/>
    </source>
</evidence>
<keyword evidence="2" id="KW-0560">Oxidoreductase</keyword>
<dbReference type="Proteomes" id="UP000288096">
    <property type="component" value="Unassembled WGS sequence"/>
</dbReference>
<feature type="domain" description="Fe-containing alcohol dehydrogenase-like C-terminal" evidence="4">
    <location>
        <begin position="187"/>
        <end position="384"/>
    </location>
</feature>
<dbReference type="Pfam" id="PF25137">
    <property type="entry name" value="ADH_Fe_C"/>
    <property type="match status" value="1"/>
</dbReference>
<dbReference type="InterPro" id="IPR056798">
    <property type="entry name" value="ADH_Fe_C"/>
</dbReference>
<evidence type="ECO:0000256" key="1">
    <source>
        <dbReference type="ARBA" id="ARBA00007358"/>
    </source>
</evidence>
<sequence length="390" mass="42287">MKMFRIPKDIAFGWGSLEYLKSIKGERAFIVTDKTCVSLGFTDKISAYLKEAGIESEIFAEVEEDPSRDTVQKGAKMMSGFQPDWIIGLGGGSSMDAAKGMWVLYEHPDIKWEDVFVPFGVPELRKKARFIAIATTSGTGSEVTCAAVITDRSTTPPVKGCVATTEILPDISISDPELASTMPPKVTAATGMDVLTHATEAYTSIAASVIDQSLALKAIDLTFGNLAKATLDGRNKEAREGMHTASLMAAMAFTNAFLGIVHSLAHQIGAEYHIPHGYANSLMLPYVIRFNGVAVPEKYAEICKATGIAYDNERDAVDQYIKAVLQLQGDVGLSHTIEGAGVERENFFGKLDQLAQNALNDICTYNNPRTVTVEDMKAIYTAAYNGEWIS</sequence>
<dbReference type="GO" id="GO:0046872">
    <property type="term" value="F:metal ion binding"/>
    <property type="evidence" value="ECO:0007669"/>
    <property type="project" value="InterPro"/>
</dbReference>
<dbReference type="PROSITE" id="PS00913">
    <property type="entry name" value="ADH_IRON_1"/>
    <property type="match status" value="1"/>
</dbReference>
<comment type="caution">
    <text evidence="5">The sequence shown here is derived from an EMBL/GenBank/DDBJ whole genome shotgun (WGS) entry which is preliminary data.</text>
</comment>
<accession>A0A401FYY1</accession>
<reference evidence="6" key="2">
    <citation type="submission" date="2019-01" db="EMBL/GenBank/DDBJ databases">
        <title>Genome sequence of Desulfonema ishimotonii strain Tokyo 01.</title>
        <authorList>
            <person name="Fukui M."/>
        </authorList>
    </citation>
    <scope>NUCLEOTIDE SEQUENCE [LARGE SCALE GENOMIC DNA]</scope>
    <source>
        <strain evidence="6">Tokyo 01</strain>
    </source>
</reference>
<comment type="similarity">
    <text evidence="1">Belongs to the iron-containing alcohol dehydrogenase family.</text>
</comment>
<dbReference type="PROSITE" id="PS00060">
    <property type="entry name" value="ADH_IRON_2"/>
    <property type="match status" value="1"/>
</dbReference>
<protein>
    <submittedName>
        <fullName evidence="5">Butanol dehydrogenase</fullName>
    </submittedName>
</protein>
<evidence type="ECO:0000256" key="2">
    <source>
        <dbReference type="ARBA" id="ARBA00023002"/>
    </source>
</evidence>
<evidence type="ECO:0000313" key="5">
    <source>
        <dbReference type="EMBL" id="GBC62188.1"/>
    </source>
</evidence>
<dbReference type="InterPro" id="IPR018211">
    <property type="entry name" value="ADH_Fe_CS"/>
</dbReference>
<organism evidence="5 6">
    <name type="scientific">Desulfonema ishimotonii</name>
    <dbReference type="NCBI Taxonomy" id="45657"/>
    <lineage>
        <taxon>Bacteria</taxon>
        <taxon>Pseudomonadati</taxon>
        <taxon>Thermodesulfobacteriota</taxon>
        <taxon>Desulfobacteria</taxon>
        <taxon>Desulfobacterales</taxon>
        <taxon>Desulfococcaceae</taxon>
        <taxon>Desulfonema</taxon>
    </lineage>
</organism>
<dbReference type="CDD" id="cd08179">
    <property type="entry name" value="NADPH_BDH"/>
    <property type="match status" value="1"/>
</dbReference>
<evidence type="ECO:0000313" key="6">
    <source>
        <dbReference type="Proteomes" id="UP000288096"/>
    </source>
</evidence>